<dbReference type="Pfam" id="PF08190">
    <property type="entry name" value="PIH1"/>
    <property type="match status" value="1"/>
</dbReference>
<dbReference type="Proteomes" id="UP000438429">
    <property type="component" value="Unassembled WGS sequence"/>
</dbReference>
<dbReference type="GO" id="GO:0003351">
    <property type="term" value="P:epithelial cilium movement involved in extracellular fluid movement"/>
    <property type="evidence" value="ECO:0007669"/>
    <property type="project" value="TreeGrafter"/>
</dbReference>
<gene>
    <name evidence="3" type="ORF">F2P81_003670</name>
</gene>
<name>A0A6A4TR65_SCOMX</name>
<reference evidence="3 4" key="1">
    <citation type="submission" date="2019-06" db="EMBL/GenBank/DDBJ databases">
        <title>Draft genomes of female and male turbot (Scophthalmus maximus).</title>
        <authorList>
            <person name="Xu H."/>
            <person name="Xu X.-W."/>
            <person name="Shao C."/>
            <person name="Chen S."/>
        </authorList>
    </citation>
    <scope>NUCLEOTIDE SEQUENCE [LARGE SCALE GENOMIC DNA]</scope>
    <source>
        <strain evidence="3">Ysfricsl-2016a</strain>
        <tissue evidence="3">Blood</tissue>
    </source>
</reference>
<organism evidence="3 4">
    <name type="scientific">Scophthalmus maximus</name>
    <name type="common">Turbot</name>
    <name type="synonym">Psetta maxima</name>
    <dbReference type="NCBI Taxonomy" id="52904"/>
    <lineage>
        <taxon>Eukaryota</taxon>
        <taxon>Metazoa</taxon>
        <taxon>Chordata</taxon>
        <taxon>Craniata</taxon>
        <taxon>Vertebrata</taxon>
        <taxon>Euteleostomi</taxon>
        <taxon>Actinopterygii</taxon>
        <taxon>Neopterygii</taxon>
        <taxon>Teleostei</taxon>
        <taxon>Neoteleostei</taxon>
        <taxon>Acanthomorphata</taxon>
        <taxon>Carangaria</taxon>
        <taxon>Pleuronectiformes</taxon>
        <taxon>Pleuronectoidei</taxon>
        <taxon>Scophthalmidae</taxon>
        <taxon>Scophthalmus</taxon>
    </lineage>
</organism>
<dbReference type="GO" id="GO:0060285">
    <property type="term" value="P:cilium-dependent cell motility"/>
    <property type="evidence" value="ECO:0007669"/>
    <property type="project" value="TreeGrafter"/>
</dbReference>
<comment type="similarity">
    <text evidence="1">Belongs to the PIH1 family.</text>
</comment>
<dbReference type="PANTHER" id="PTHR22997">
    <property type="entry name" value="PIH1 DOMAIN-CONTAINING PROTEIN 1"/>
    <property type="match status" value="1"/>
</dbReference>
<dbReference type="InterPro" id="IPR050734">
    <property type="entry name" value="PIH1/Kintoun_subfamily"/>
</dbReference>
<dbReference type="InterPro" id="IPR012981">
    <property type="entry name" value="PIH1_N"/>
</dbReference>
<dbReference type="AlphaFoldDB" id="A0A6A4TR65"/>
<dbReference type="EMBL" id="VEVO01000003">
    <property type="protein sequence ID" value="KAF0044512.1"/>
    <property type="molecule type" value="Genomic_DNA"/>
</dbReference>
<comment type="caution">
    <text evidence="3">The sequence shown here is derived from an EMBL/GenBank/DDBJ whole genome shotgun (WGS) entry which is preliminary data.</text>
</comment>
<protein>
    <recommendedName>
        <fullName evidence="2">PIH1 N-terminal domain-containing protein</fullName>
    </recommendedName>
</protein>
<dbReference type="PANTHER" id="PTHR22997:SF3">
    <property type="entry name" value="PROTEIN KINTOUN"/>
    <property type="match status" value="1"/>
</dbReference>
<evidence type="ECO:0000259" key="2">
    <source>
        <dbReference type="Pfam" id="PF08190"/>
    </source>
</evidence>
<proteinExistence type="inferred from homology"/>
<dbReference type="GO" id="GO:0005737">
    <property type="term" value="C:cytoplasm"/>
    <property type="evidence" value="ECO:0007669"/>
    <property type="project" value="TreeGrafter"/>
</dbReference>
<evidence type="ECO:0000256" key="1">
    <source>
        <dbReference type="ARBA" id="ARBA00008511"/>
    </source>
</evidence>
<dbReference type="GO" id="GO:0005576">
    <property type="term" value="C:extracellular region"/>
    <property type="evidence" value="ECO:0007669"/>
    <property type="project" value="GOC"/>
</dbReference>
<accession>A0A6A4TR65</accession>
<evidence type="ECO:0000313" key="3">
    <source>
        <dbReference type="EMBL" id="KAF0044512.1"/>
    </source>
</evidence>
<dbReference type="GO" id="GO:0070286">
    <property type="term" value="P:axonemal dynein complex assembly"/>
    <property type="evidence" value="ECO:0007669"/>
    <property type="project" value="TreeGrafter"/>
</dbReference>
<sequence>MEVRENLKELNMTVEEIDKLREAFKDETFKEMLCDYIEEMSDPENKKRYEEEITLLEQERGNRIELIPLEPFRAFRTSVNGKQKCFINICANDKIGKHDCKFGVSEDGRRGLHWSLPHSLHPGRQDTDPKGNQIHIYDVVFHPDTLHIASKNQRLMDLVDNIVIQYVSGVSSGALTCPRHLVPDPAADVEGDGNTHLLPASKPGQAAMALIQLP</sequence>
<evidence type="ECO:0000313" key="4">
    <source>
        <dbReference type="Proteomes" id="UP000438429"/>
    </source>
</evidence>
<feature type="domain" description="PIH1 N-terminal" evidence="2">
    <location>
        <begin position="41"/>
        <end position="171"/>
    </location>
</feature>